<evidence type="ECO:0000313" key="3">
    <source>
        <dbReference type="Proteomes" id="UP001163036"/>
    </source>
</evidence>
<dbReference type="InterPro" id="IPR036770">
    <property type="entry name" value="Ankyrin_rpt-contain_sf"/>
</dbReference>
<dbReference type="EMBL" id="CP097355">
    <property type="protein sequence ID" value="UYV25434.1"/>
    <property type="molecule type" value="Genomic_DNA"/>
</dbReference>
<keyword evidence="1" id="KW-0040">ANK repeat</keyword>
<dbReference type="InterPro" id="IPR002110">
    <property type="entry name" value="Ankyrin_rpt"/>
</dbReference>
<dbReference type="Gene3D" id="1.25.40.20">
    <property type="entry name" value="Ankyrin repeat-containing domain"/>
    <property type="match status" value="1"/>
</dbReference>
<reference evidence="2" key="1">
    <citation type="submission" date="2022-05" db="EMBL/GenBank/DDBJ databases">
        <title>Megaplasmid of Vibrio parahaemolyticus.</title>
        <authorList>
            <person name="Strauch E."/>
            <person name="Borowiak M."/>
        </authorList>
    </citation>
    <scope>NUCLEOTIDE SEQUENCE</scope>
    <source>
        <strain evidence="2">16-VB00198</strain>
    </source>
</reference>
<dbReference type="PROSITE" id="PS50088">
    <property type="entry name" value="ANK_REPEAT"/>
    <property type="match status" value="1"/>
</dbReference>
<accession>A0AA46Z4P9</accession>
<name>A0AA46Z4P9_VIBPH</name>
<protein>
    <submittedName>
        <fullName evidence="2">Ankyrin repeat domain-containing protein</fullName>
    </submittedName>
</protein>
<dbReference type="RefSeq" id="WP_057639760.1">
    <property type="nucleotide sequence ID" value="NZ_CP097355.1"/>
</dbReference>
<sequence length="116" mass="12984">MTILNSEHENKFKVANVLLQQGADINSINTLDGLSLPPLHSAVLSDDDESFKYLIDNGANVETLSSQSNESLYDFTNKLLKKNPTPARASMLAFIHEQLKSHRIRWLFCIALKLNG</sequence>
<organism evidence="2 3">
    <name type="scientific">Vibrio parahaemolyticus</name>
    <dbReference type="NCBI Taxonomy" id="670"/>
    <lineage>
        <taxon>Bacteria</taxon>
        <taxon>Pseudomonadati</taxon>
        <taxon>Pseudomonadota</taxon>
        <taxon>Gammaproteobacteria</taxon>
        <taxon>Vibrionales</taxon>
        <taxon>Vibrionaceae</taxon>
        <taxon>Vibrio</taxon>
    </lineage>
</organism>
<dbReference type="Proteomes" id="UP001163036">
    <property type="component" value="Chromosome 1"/>
</dbReference>
<proteinExistence type="predicted"/>
<dbReference type="Pfam" id="PF00023">
    <property type="entry name" value="Ank"/>
    <property type="match status" value="1"/>
</dbReference>
<feature type="repeat" description="ANK" evidence="1">
    <location>
        <begin position="34"/>
        <end position="66"/>
    </location>
</feature>
<gene>
    <name evidence="2" type="ORF">M5598_10305</name>
</gene>
<evidence type="ECO:0000256" key="1">
    <source>
        <dbReference type="PROSITE-ProRule" id="PRU00023"/>
    </source>
</evidence>
<evidence type="ECO:0000313" key="2">
    <source>
        <dbReference type="EMBL" id="UYV25434.1"/>
    </source>
</evidence>
<dbReference type="AlphaFoldDB" id="A0AA46Z4P9"/>
<dbReference type="SUPFAM" id="SSF48403">
    <property type="entry name" value="Ankyrin repeat"/>
    <property type="match status" value="1"/>
</dbReference>